<keyword evidence="6" id="KW-1185">Reference proteome</keyword>
<feature type="domain" description="Yeast cell wall synthesis Kre9/Knh1-like N-terminal" evidence="4">
    <location>
        <begin position="78"/>
        <end position="171"/>
    </location>
</feature>
<evidence type="ECO:0000313" key="5">
    <source>
        <dbReference type="EMBL" id="KYK59963.1"/>
    </source>
</evidence>
<reference evidence="5 6" key="1">
    <citation type="journal article" date="2016" name="Sci. Rep.">
        <title>Insights into Adaptations to a Near-Obligate Nematode Endoparasitic Lifestyle from the Finished Genome of Drechmeria coniospora.</title>
        <authorList>
            <person name="Zhang L."/>
            <person name="Zhou Z."/>
            <person name="Guo Q."/>
            <person name="Fokkens L."/>
            <person name="Miskei M."/>
            <person name="Pocsi I."/>
            <person name="Zhang W."/>
            <person name="Chen M."/>
            <person name="Wang L."/>
            <person name="Sun Y."/>
            <person name="Donzelli B.G."/>
            <person name="Gibson D.M."/>
            <person name="Nelson D.R."/>
            <person name="Luo J.G."/>
            <person name="Rep M."/>
            <person name="Liu H."/>
            <person name="Yang S."/>
            <person name="Wang J."/>
            <person name="Krasnoff S.B."/>
            <person name="Xu Y."/>
            <person name="Molnar I."/>
            <person name="Lin M."/>
        </authorList>
    </citation>
    <scope>NUCLEOTIDE SEQUENCE [LARGE SCALE GENOMIC DNA]</scope>
    <source>
        <strain evidence="5 6">ARSEF 6962</strain>
    </source>
</reference>
<dbReference type="Proteomes" id="UP000076580">
    <property type="component" value="Chromosome 01"/>
</dbReference>
<dbReference type="RefSeq" id="XP_040659315.1">
    <property type="nucleotide sequence ID" value="XM_040798432.1"/>
</dbReference>
<dbReference type="AlphaFoldDB" id="A0A151GSB8"/>
<proteinExistence type="predicted"/>
<evidence type="ECO:0000313" key="6">
    <source>
        <dbReference type="Proteomes" id="UP000076580"/>
    </source>
</evidence>
<name>A0A151GSB8_DRECN</name>
<dbReference type="STRING" id="98403.A0A151GSB8"/>
<dbReference type="PANTHER" id="PTHR40633:SF5">
    <property type="entry name" value="ANCHORED PROTEIN, PUTATIVE (AFU_ORTHOLOGUE AFUA_8G04370)-RELATED"/>
    <property type="match status" value="1"/>
</dbReference>
<evidence type="ECO:0000256" key="2">
    <source>
        <dbReference type="SAM" id="MobiDB-lite"/>
    </source>
</evidence>
<evidence type="ECO:0000259" key="4">
    <source>
        <dbReference type="Pfam" id="PF10342"/>
    </source>
</evidence>
<keyword evidence="3" id="KW-1133">Transmembrane helix</keyword>
<comment type="caution">
    <text evidence="5">The sequence shown here is derived from an EMBL/GenBank/DDBJ whole genome shotgun (WGS) entry which is preliminary data.</text>
</comment>
<dbReference type="Pfam" id="PF10342">
    <property type="entry name" value="Kre9_KNH"/>
    <property type="match status" value="1"/>
</dbReference>
<dbReference type="GeneID" id="63713740"/>
<sequence length="349" mass="36196">MPSLATPQRPLAADAPCQHHLVRYLVRHLAPLLAPLLAPSSAASAKDPKMRFQLSLSAVLALAASAFAQTADFDPIYTPKSNEVIPAGSPYSITWSAPAKYAAGTISIHLIGGATQNTQVPIMDIASGIKNSDNGYTWLVDATLGSQAVYGLVIKLESDPSIFQYSMPFQIKGNGVVTTGTTSRSSASTTTDSTTTGSVTATTTQHSTTSYPTTHVGYNSTSIAKPTHPSNSTTLATKPVRTSGVRITSTAAMYPTATSTTPAKVPANAASVVGAGSLGVVAALALALVAIAGLFFFTGHSESWRMGWLRTLLDTSKLYTLDEDEALLSSRLHGLIMMPVAAANGGIAA</sequence>
<accession>A0A151GSB8</accession>
<evidence type="ECO:0000256" key="3">
    <source>
        <dbReference type="SAM" id="Phobius"/>
    </source>
</evidence>
<keyword evidence="1" id="KW-0732">Signal</keyword>
<evidence type="ECO:0000256" key="1">
    <source>
        <dbReference type="ARBA" id="ARBA00022729"/>
    </source>
</evidence>
<feature type="region of interest" description="Disordered" evidence="2">
    <location>
        <begin position="178"/>
        <end position="212"/>
    </location>
</feature>
<dbReference type="InParanoid" id="A0A151GSB8"/>
<feature type="transmembrane region" description="Helical" evidence="3">
    <location>
        <begin position="272"/>
        <end position="297"/>
    </location>
</feature>
<dbReference type="InterPro" id="IPR052982">
    <property type="entry name" value="SRP1/TIP1-like"/>
</dbReference>
<protein>
    <recommendedName>
        <fullName evidence="4">Yeast cell wall synthesis Kre9/Knh1-like N-terminal domain-containing protein</fullName>
    </recommendedName>
</protein>
<keyword evidence="3" id="KW-0472">Membrane</keyword>
<dbReference type="InterPro" id="IPR018466">
    <property type="entry name" value="Kre9/Knh1-like_N"/>
</dbReference>
<dbReference type="EMBL" id="LAYC01000001">
    <property type="protein sequence ID" value="KYK59963.1"/>
    <property type="molecule type" value="Genomic_DNA"/>
</dbReference>
<dbReference type="PANTHER" id="PTHR40633">
    <property type="entry name" value="MATRIX PROTEIN, PUTATIVE (AFU_ORTHOLOGUE AFUA_8G05410)-RELATED"/>
    <property type="match status" value="1"/>
</dbReference>
<organism evidence="5 6">
    <name type="scientific">Drechmeria coniospora</name>
    <name type="common">Nematophagous fungus</name>
    <name type="synonym">Meria coniospora</name>
    <dbReference type="NCBI Taxonomy" id="98403"/>
    <lineage>
        <taxon>Eukaryota</taxon>
        <taxon>Fungi</taxon>
        <taxon>Dikarya</taxon>
        <taxon>Ascomycota</taxon>
        <taxon>Pezizomycotina</taxon>
        <taxon>Sordariomycetes</taxon>
        <taxon>Hypocreomycetidae</taxon>
        <taxon>Hypocreales</taxon>
        <taxon>Ophiocordycipitaceae</taxon>
        <taxon>Drechmeria</taxon>
    </lineage>
</organism>
<gene>
    <name evidence="5" type="ORF">DCS_01097</name>
</gene>
<keyword evidence="3" id="KW-0812">Transmembrane</keyword>